<dbReference type="PANTHER" id="PTHR21366:SF14">
    <property type="entry name" value="GLYOXALASE DOMAIN-CONTAINING PROTEIN 5"/>
    <property type="match status" value="1"/>
</dbReference>
<dbReference type="CDD" id="cd07237">
    <property type="entry name" value="BphC1-RGP6_C_like"/>
    <property type="match status" value="1"/>
</dbReference>
<evidence type="ECO:0000313" key="2">
    <source>
        <dbReference type="EMBL" id="VVE17976.1"/>
    </source>
</evidence>
<dbReference type="Pfam" id="PF00903">
    <property type="entry name" value="Glyoxalase"/>
    <property type="match status" value="1"/>
</dbReference>
<dbReference type="RefSeq" id="WP_150556256.1">
    <property type="nucleotide sequence ID" value="NZ_CABPSC010000011.1"/>
</dbReference>
<dbReference type="CDD" id="cd07252">
    <property type="entry name" value="BphC1-RGP6_N_like"/>
    <property type="match status" value="1"/>
</dbReference>
<reference evidence="2 3" key="1">
    <citation type="submission" date="2019-08" db="EMBL/GenBank/DDBJ databases">
        <authorList>
            <person name="Peeters C."/>
        </authorList>
    </citation>
    <scope>NUCLEOTIDE SEQUENCE [LARGE SCALE GENOMIC DNA]</scope>
    <source>
        <strain evidence="2 3">LMG 31109</strain>
    </source>
</reference>
<name>A0A5E4W2W3_9BURK</name>
<dbReference type="AlphaFoldDB" id="A0A5E4W2W3"/>
<dbReference type="InterPro" id="IPR050383">
    <property type="entry name" value="GlyoxalaseI/FosfomycinResist"/>
</dbReference>
<evidence type="ECO:0000259" key="1">
    <source>
        <dbReference type="PROSITE" id="PS51819"/>
    </source>
</evidence>
<protein>
    <submittedName>
        <fullName evidence="2">Biphenyl 2,3-dioxygenase</fullName>
    </submittedName>
</protein>
<dbReference type="Proteomes" id="UP000367825">
    <property type="component" value="Unassembled WGS sequence"/>
</dbReference>
<evidence type="ECO:0000313" key="3">
    <source>
        <dbReference type="Proteomes" id="UP000367825"/>
    </source>
</evidence>
<dbReference type="OrthoDB" id="9803142at2"/>
<dbReference type="InterPro" id="IPR004360">
    <property type="entry name" value="Glyas_Fos-R_dOase_dom"/>
</dbReference>
<accession>A0A5E4W2W3</accession>
<gene>
    <name evidence="2" type="ORF">PNO31109_02979</name>
</gene>
<keyword evidence="2" id="KW-0223">Dioxygenase</keyword>
<dbReference type="PROSITE" id="PS51819">
    <property type="entry name" value="VOC"/>
    <property type="match status" value="2"/>
</dbReference>
<organism evidence="2 3">
    <name type="scientific">Pandoraea nosoerga</name>
    <dbReference type="NCBI Taxonomy" id="2508296"/>
    <lineage>
        <taxon>Bacteria</taxon>
        <taxon>Pseudomonadati</taxon>
        <taxon>Pseudomonadota</taxon>
        <taxon>Betaproteobacteria</taxon>
        <taxon>Burkholderiales</taxon>
        <taxon>Burkholderiaceae</taxon>
        <taxon>Pandoraea</taxon>
    </lineage>
</organism>
<dbReference type="Gene3D" id="3.10.180.10">
    <property type="entry name" value="2,3-Dihydroxybiphenyl 1,2-Dioxygenase, domain 1"/>
    <property type="match status" value="2"/>
</dbReference>
<dbReference type="SUPFAM" id="SSF54593">
    <property type="entry name" value="Glyoxalase/Bleomycin resistance protein/Dihydroxybiphenyl dioxygenase"/>
    <property type="match status" value="1"/>
</dbReference>
<dbReference type="Pfam" id="PF22632">
    <property type="entry name" value="BphC_D1"/>
    <property type="match status" value="1"/>
</dbReference>
<keyword evidence="3" id="KW-1185">Reference proteome</keyword>
<proteinExistence type="predicted"/>
<dbReference type="GO" id="GO:0051213">
    <property type="term" value="F:dioxygenase activity"/>
    <property type="evidence" value="ECO:0007669"/>
    <property type="project" value="UniProtKB-KW"/>
</dbReference>
<dbReference type="PANTHER" id="PTHR21366">
    <property type="entry name" value="GLYOXALASE FAMILY PROTEIN"/>
    <property type="match status" value="1"/>
</dbReference>
<keyword evidence="2" id="KW-0560">Oxidoreductase</keyword>
<feature type="domain" description="VOC" evidence="1">
    <location>
        <begin position="144"/>
        <end position="259"/>
    </location>
</feature>
<dbReference type="InterPro" id="IPR029068">
    <property type="entry name" value="Glyas_Bleomycin-R_OHBP_Dase"/>
</dbReference>
<feature type="domain" description="VOC" evidence="1">
    <location>
        <begin position="7"/>
        <end position="121"/>
    </location>
</feature>
<dbReference type="EMBL" id="CABPSC010000011">
    <property type="protein sequence ID" value="VVE17976.1"/>
    <property type="molecule type" value="Genomic_DNA"/>
</dbReference>
<dbReference type="InterPro" id="IPR037523">
    <property type="entry name" value="VOC_core"/>
</dbReference>
<sequence length="326" mass="36418">MKSRVLSLGYVGISTSRLADWADFGTQFLGFEIADKSTGTLSFRMDEAAQRFQLEAGQNGTIQHLGWQVEDAHALQEIAARLDAAGIHVRQGDAVLAAQRGVRELIWMLDPAGNRVELFWGQEMASTPFVPGRNIAGFRTGNLGIGHAVLTCRNVEQVLPFYTELLGFGISDYVLRPFKAYFMHVNARHHSFALIESEKRGVHHLMMELMQFDDIGHAHDLAQMRNEDIAVTLGRHSNDFMTSFYVKTPSDFMIEYGWGGRAIDPQTWQAFELTDGPSIWGHNRSWLSAEANAVLRAQLADNAASGLRQPVQVQPGNHVLIKDRQN</sequence>